<name>A0A7X0C201_9ACTN</name>
<dbReference type="EMBL" id="JACHJB010000002">
    <property type="protein sequence ID" value="MBB6347079.1"/>
    <property type="molecule type" value="Genomic_DNA"/>
</dbReference>
<accession>A0A7X0C201</accession>
<dbReference type="InterPro" id="IPR005152">
    <property type="entry name" value="Lipase_secreted"/>
</dbReference>
<evidence type="ECO:0000256" key="1">
    <source>
        <dbReference type="SAM" id="SignalP"/>
    </source>
</evidence>
<evidence type="ECO:0000313" key="3">
    <source>
        <dbReference type="Proteomes" id="UP000583800"/>
    </source>
</evidence>
<dbReference type="Pfam" id="PF03583">
    <property type="entry name" value="LIP"/>
    <property type="match status" value="1"/>
</dbReference>
<organism evidence="2 3">
    <name type="scientific">Nonomuraea muscovyensis</name>
    <dbReference type="NCBI Taxonomy" id="1124761"/>
    <lineage>
        <taxon>Bacteria</taxon>
        <taxon>Bacillati</taxon>
        <taxon>Actinomycetota</taxon>
        <taxon>Actinomycetes</taxon>
        <taxon>Streptosporangiales</taxon>
        <taxon>Streptosporangiaceae</taxon>
        <taxon>Nonomuraea</taxon>
    </lineage>
</organism>
<protein>
    <submittedName>
        <fullName evidence="2">Alpha-beta hydrolase superfamily lysophospholipase</fullName>
    </submittedName>
</protein>
<dbReference type="PIRSF" id="PIRSF029171">
    <property type="entry name" value="Esterase_LipA"/>
    <property type="match status" value="1"/>
</dbReference>
<dbReference type="SUPFAM" id="SSF53474">
    <property type="entry name" value="alpha/beta-Hydrolases"/>
    <property type="match status" value="1"/>
</dbReference>
<dbReference type="RefSeq" id="WP_185085091.1">
    <property type="nucleotide sequence ID" value="NZ_JACHJB010000002.1"/>
</dbReference>
<keyword evidence="2" id="KW-0378">Hydrolase</keyword>
<feature type="chain" id="PRO_5030551288" evidence="1">
    <location>
        <begin position="28"/>
        <end position="414"/>
    </location>
</feature>
<dbReference type="PANTHER" id="PTHR34853:SF1">
    <property type="entry name" value="LIPASE 5"/>
    <property type="match status" value="1"/>
</dbReference>
<reference evidence="2 3" key="1">
    <citation type="submission" date="2020-08" db="EMBL/GenBank/DDBJ databases">
        <title>Sequencing the genomes of 1000 actinobacteria strains.</title>
        <authorList>
            <person name="Klenk H.-P."/>
        </authorList>
    </citation>
    <scope>NUCLEOTIDE SEQUENCE [LARGE SCALE GENOMIC DNA]</scope>
    <source>
        <strain evidence="2 3">DSM 45913</strain>
    </source>
</reference>
<dbReference type="InterPro" id="IPR029058">
    <property type="entry name" value="AB_hydrolase_fold"/>
</dbReference>
<dbReference type="GO" id="GO:0016042">
    <property type="term" value="P:lipid catabolic process"/>
    <property type="evidence" value="ECO:0007669"/>
    <property type="project" value="InterPro"/>
</dbReference>
<keyword evidence="1" id="KW-0732">Signal</keyword>
<feature type="signal peptide" evidence="1">
    <location>
        <begin position="1"/>
        <end position="27"/>
    </location>
</feature>
<keyword evidence="3" id="KW-1185">Reference proteome</keyword>
<gene>
    <name evidence="2" type="ORF">FHU36_003624</name>
</gene>
<dbReference type="Gene3D" id="3.40.50.1820">
    <property type="entry name" value="alpha/beta hydrolase"/>
    <property type="match status" value="2"/>
</dbReference>
<proteinExistence type="predicted"/>
<evidence type="ECO:0000313" key="2">
    <source>
        <dbReference type="EMBL" id="MBB6347079.1"/>
    </source>
</evidence>
<dbReference type="AlphaFoldDB" id="A0A7X0C201"/>
<dbReference type="GO" id="GO:0004806">
    <property type="term" value="F:triacylglycerol lipase activity"/>
    <property type="evidence" value="ECO:0007669"/>
    <property type="project" value="InterPro"/>
</dbReference>
<comment type="caution">
    <text evidence="2">The sequence shown here is derived from an EMBL/GenBank/DDBJ whole genome shotgun (WGS) entry which is preliminary data.</text>
</comment>
<dbReference type="Proteomes" id="UP000583800">
    <property type="component" value="Unassembled WGS sequence"/>
</dbReference>
<sequence length="414" mass="43286">MQFMSRLAAVLLTVGAMAAASTTPASADLAYCDQQCQWQWDQQQQNALPRTDFYDAPDPLQPAPAGTLIRQQDTSEFRVAGAPVTATRILYHSRTSAGRDVAASGVVLVPAGTAPASGWPVVVNAHGTSGSGVNCAPSLMRDLYHGDQMMQFVERGWAVVAPDYAGLGTTGQDEFLNKTAESNDLINAARAARQALPGLSDQWVLWGHSQGGGAALGVAERQADTPEPGYLGAVVTSPAADLPAAVASVVATPGMGGFVPLITEGAEVTDPQIDLGRVLSPKALSRLSFTRTGCLGVVMSVYSGLSGTDLVRPNYLSEPHFAKYLDENTTGRRPVGGPVLLLQGDADHAIPRSITDHVAATLCQLGSQVDYRTYPGLGHDTYPGVTGIDDGAMPDILAWTADRLAGRPATSTCS</sequence>
<dbReference type="PANTHER" id="PTHR34853">
    <property type="match status" value="1"/>
</dbReference>